<evidence type="ECO:0000313" key="2">
    <source>
        <dbReference type="Proteomes" id="UP001620626"/>
    </source>
</evidence>
<gene>
    <name evidence="1" type="ORF">niasHT_005727</name>
</gene>
<dbReference type="EMBL" id="JBICBT010000212">
    <property type="protein sequence ID" value="KAL3120406.1"/>
    <property type="molecule type" value="Genomic_DNA"/>
</dbReference>
<proteinExistence type="predicted"/>
<keyword evidence="2" id="KW-1185">Reference proteome</keyword>
<dbReference type="Proteomes" id="UP001620626">
    <property type="component" value="Unassembled WGS sequence"/>
</dbReference>
<comment type="caution">
    <text evidence="1">The sequence shown here is derived from an EMBL/GenBank/DDBJ whole genome shotgun (WGS) entry which is preliminary data.</text>
</comment>
<evidence type="ECO:0000313" key="1">
    <source>
        <dbReference type="EMBL" id="KAL3120406.1"/>
    </source>
</evidence>
<accession>A0ABD2LYU8</accession>
<name>A0ABD2LYU8_9BILA</name>
<dbReference type="AlphaFoldDB" id="A0ABD2LYU8"/>
<reference evidence="1 2" key="1">
    <citation type="submission" date="2024-10" db="EMBL/GenBank/DDBJ databases">
        <authorList>
            <person name="Kim D."/>
        </authorList>
    </citation>
    <scope>NUCLEOTIDE SEQUENCE [LARGE SCALE GENOMIC DNA]</scope>
    <source>
        <strain evidence="1">BH-2024</strain>
    </source>
</reference>
<protein>
    <submittedName>
        <fullName evidence="1">Uncharacterized protein</fullName>
    </submittedName>
</protein>
<organism evidence="1 2">
    <name type="scientific">Heterodera trifolii</name>
    <dbReference type="NCBI Taxonomy" id="157864"/>
    <lineage>
        <taxon>Eukaryota</taxon>
        <taxon>Metazoa</taxon>
        <taxon>Ecdysozoa</taxon>
        <taxon>Nematoda</taxon>
        <taxon>Chromadorea</taxon>
        <taxon>Rhabditida</taxon>
        <taxon>Tylenchina</taxon>
        <taxon>Tylenchomorpha</taxon>
        <taxon>Tylenchoidea</taxon>
        <taxon>Heteroderidae</taxon>
        <taxon>Heteroderinae</taxon>
        <taxon>Heterodera</taxon>
    </lineage>
</organism>
<sequence length="95" mass="10380">MALTLEEAVEELDSRLNTLSLQVQNCPGPILHEIMLKFMALAPGAGVVLPHPGNYGIETFRSHVQQIRDHLLALGDPDLISKASVCVFIVGNLYE</sequence>